<protein>
    <submittedName>
        <fullName evidence="1">Uncharacterized protein</fullName>
    </submittedName>
</protein>
<organism evidence="1 2">
    <name type="scientific">Vagococcus allomyrinae</name>
    <dbReference type="NCBI Taxonomy" id="2794353"/>
    <lineage>
        <taxon>Bacteria</taxon>
        <taxon>Bacillati</taxon>
        <taxon>Bacillota</taxon>
        <taxon>Bacilli</taxon>
        <taxon>Lactobacillales</taxon>
        <taxon>Enterococcaceae</taxon>
        <taxon>Vagococcus</taxon>
    </lineage>
</organism>
<gene>
    <name evidence="1" type="ORF">I6N95_25975</name>
</gene>
<sequence length="85" mass="9800">MEKNGLLWFLTFEVLGVYSYKDKFEGKEYQEKLYEISDLSAAGLTKRSFIDVSLSYEVTFNDLFYAIAENTRDFSRVDESASVVA</sequence>
<dbReference type="Proteomes" id="UP000674938">
    <property type="component" value="Unassembled WGS sequence"/>
</dbReference>
<dbReference type="RefSeq" id="WP_209532948.1">
    <property type="nucleotide sequence ID" value="NZ_JAEEGA010000028.1"/>
</dbReference>
<dbReference type="EMBL" id="JAEEGA010000028">
    <property type="protein sequence ID" value="MBP1044461.1"/>
    <property type="molecule type" value="Genomic_DNA"/>
</dbReference>
<reference evidence="1" key="1">
    <citation type="submission" date="2020-12" db="EMBL/GenBank/DDBJ databases">
        <title>Vagococcus allomyrinae sp. nov. and Enterococcus lavae sp. nov., isolated from the larvae of Allomyrina dichotoma.</title>
        <authorList>
            <person name="Lee S.D."/>
        </authorList>
    </citation>
    <scope>NUCLEOTIDE SEQUENCE</scope>
    <source>
        <strain evidence="1">BWB3-3</strain>
    </source>
</reference>
<name>A0A940PEB0_9ENTE</name>
<proteinExistence type="predicted"/>
<keyword evidence="2" id="KW-1185">Reference proteome</keyword>
<accession>A0A940PEB0</accession>
<evidence type="ECO:0000313" key="1">
    <source>
        <dbReference type="EMBL" id="MBP1044461.1"/>
    </source>
</evidence>
<dbReference type="AlphaFoldDB" id="A0A940PEB0"/>
<comment type="caution">
    <text evidence="1">The sequence shown here is derived from an EMBL/GenBank/DDBJ whole genome shotgun (WGS) entry which is preliminary data.</text>
</comment>
<evidence type="ECO:0000313" key="2">
    <source>
        <dbReference type="Proteomes" id="UP000674938"/>
    </source>
</evidence>